<proteinExistence type="predicted"/>
<name>A0AAE5AVT8_AGRVI</name>
<dbReference type="EMBL" id="WPHM01000007">
    <property type="protein sequence ID" value="MUZ58643.1"/>
    <property type="molecule type" value="Genomic_DNA"/>
</dbReference>
<dbReference type="AlphaFoldDB" id="A0AAE5AVT8"/>
<evidence type="ECO:0000313" key="2">
    <source>
        <dbReference type="Proteomes" id="UP000436692"/>
    </source>
</evidence>
<accession>A0AAE5AVT8</accession>
<evidence type="ECO:0000313" key="1">
    <source>
        <dbReference type="EMBL" id="MUZ58643.1"/>
    </source>
</evidence>
<dbReference type="Proteomes" id="UP000436692">
    <property type="component" value="Unassembled WGS sequence"/>
</dbReference>
<reference evidence="1 2" key="1">
    <citation type="submission" date="2019-12" db="EMBL/GenBank/DDBJ databases">
        <title>Whole-genome sequencing of Allorhizobium vitis.</title>
        <authorList>
            <person name="Gan H.M."/>
            <person name="Szegedi E."/>
            <person name="Burr T."/>
            <person name="Savka M.A."/>
        </authorList>
    </citation>
    <scope>NUCLEOTIDE SEQUENCE [LARGE SCALE GENOMIC DNA]</scope>
    <source>
        <strain evidence="1 2">CG989</strain>
    </source>
</reference>
<organism evidence="1 2">
    <name type="scientific">Agrobacterium vitis</name>
    <name type="common">Rhizobium vitis</name>
    <dbReference type="NCBI Taxonomy" id="373"/>
    <lineage>
        <taxon>Bacteria</taxon>
        <taxon>Pseudomonadati</taxon>
        <taxon>Pseudomonadota</taxon>
        <taxon>Alphaproteobacteria</taxon>
        <taxon>Hyphomicrobiales</taxon>
        <taxon>Rhizobiaceae</taxon>
        <taxon>Rhizobium/Agrobacterium group</taxon>
        <taxon>Agrobacterium</taxon>
    </lineage>
</organism>
<comment type="caution">
    <text evidence="1">The sequence shown here is derived from an EMBL/GenBank/DDBJ whole genome shotgun (WGS) entry which is preliminary data.</text>
</comment>
<dbReference type="RefSeq" id="WP_156549978.1">
    <property type="nucleotide sequence ID" value="NZ_JABAEJ010000012.1"/>
</dbReference>
<gene>
    <name evidence="1" type="ORF">GOZ95_14395</name>
</gene>
<protein>
    <submittedName>
        <fullName evidence="1">Uncharacterized protein</fullName>
    </submittedName>
</protein>
<sequence length="110" mass="12275">MVNLVDYCCNEGYRDVGSRRRNLWCRHVLHQRDLIAKIRRQHGSICVCAAGLKRWFAQAVIEGRYIAHPIAPKLREKSSRDALVGAIRQALAAALCMPSEVAAFVSDNAA</sequence>